<accession>A0A2V2V4G6</accession>
<evidence type="ECO:0000313" key="3">
    <source>
        <dbReference type="Proteomes" id="UP000246121"/>
    </source>
</evidence>
<dbReference type="VEuPathDB" id="TriTrypDB:C4B63_44g188"/>
<dbReference type="PROSITE" id="PS50004">
    <property type="entry name" value="C2"/>
    <property type="match status" value="1"/>
</dbReference>
<dbReference type="PANTHER" id="PTHR47052:SF3">
    <property type="entry name" value="INGRESSION PROTEIN 1"/>
    <property type="match status" value="1"/>
</dbReference>
<dbReference type="VEuPathDB" id="TriTrypDB:BCY84_21630"/>
<dbReference type="AlphaFoldDB" id="A0A2V2V4G6"/>
<dbReference type="SUPFAM" id="SSF49562">
    <property type="entry name" value="C2 domain (Calcium/lipid-binding domain, CaLB)"/>
    <property type="match status" value="1"/>
</dbReference>
<reference evidence="2 3" key="1">
    <citation type="journal article" date="2018" name="Microb. Genom.">
        <title>Expanding an expanded genome: long-read sequencing of Trypanosoma cruzi.</title>
        <authorList>
            <person name="Berna L."/>
            <person name="Rodriguez M."/>
            <person name="Chiribao M.L."/>
            <person name="Parodi-Talice A."/>
            <person name="Pita S."/>
            <person name="Rijo G."/>
            <person name="Alvarez-Valin F."/>
            <person name="Robello C."/>
        </authorList>
    </citation>
    <scope>NUCLEOTIDE SEQUENCE [LARGE SCALE GENOMIC DNA]</scope>
    <source>
        <strain evidence="2 3">Dm28c</strain>
    </source>
</reference>
<dbReference type="Pfam" id="PF00168">
    <property type="entry name" value="C2"/>
    <property type="match status" value="1"/>
</dbReference>
<dbReference type="VEuPathDB" id="TriTrypDB:TcCLB.509895.60"/>
<dbReference type="SMART" id="SM00239">
    <property type="entry name" value="C2"/>
    <property type="match status" value="1"/>
</dbReference>
<dbReference type="InterPro" id="IPR000008">
    <property type="entry name" value="C2_dom"/>
</dbReference>
<dbReference type="VEuPathDB" id="TriTrypDB:TcCLB.460747.30"/>
<dbReference type="InterPro" id="IPR052981">
    <property type="entry name" value="Ingression_C2_domain"/>
</dbReference>
<name>A0A2V2V4G6_TRYCR</name>
<feature type="domain" description="C2" evidence="1">
    <location>
        <begin position="1"/>
        <end position="100"/>
    </location>
</feature>
<dbReference type="PANTHER" id="PTHR47052">
    <property type="entry name" value="CONSERVED SERINE PROLINE-RICH PROTEIN (AFU_ORTHOLOGUE AFUA_2G01790)"/>
    <property type="match status" value="1"/>
</dbReference>
<proteinExistence type="predicted"/>
<dbReference type="VEuPathDB" id="TriTrypDB:TcG_01409"/>
<dbReference type="EMBL" id="PRFA01000044">
    <property type="protein sequence ID" value="PWU91270.1"/>
    <property type="molecule type" value="Genomic_DNA"/>
</dbReference>
<dbReference type="VEuPathDB" id="TriTrypDB:TcCL_NonESM06474"/>
<protein>
    <recommendedName>
        <fullName evidence="1">C2 domain-containing protein</fullName>
    </recommendedName>
</protein>
<dbReference type="VEuPathDB" id="TriTrypDB:TcBrA4_0033780"/>
<dbReference type="VEuPathDB" id="TriTrypDB:TcYC6_0106980"/>
<dbReference type="InterPro" id="IPR035892">
    <property type="entry name" value="C2_domain_sf"/>
</dbReference>
<dbReference type="CDD" id="cd00030">
    <property type="entry name" value="C2"/>
    <property type="match status" value="1"/>
</dbReference>
<organism evidence="2 3">
    <name type="scientific">Trypanosoma cruzi</name>
    <dbReference type="NCBI Taxonomy" id="5693"/>
    <lineage>
        <taxon>Eukaryota</taxon>
        <taxon>Discoba</taxon>
        <taxon>Euglenozoa</taxon>
        <taxon>Kinetoplastea</taxon>
        <taxon>Metakinetoplastina</taxon>
        <taxon>Trypanosomatida</taxon>
        <taxon>Trypanosomatidae</taxon>
        <taxon>Trypanosoma</taxon>
        <taxon>Schizotrypanum</taxon>
    </lineage>
</organism>
<evidence type="ECO:0000313" key="2">
    <source>
        <dbReference type="EMBL" id="PWU91270.1"/>
    </source>
</evidence>
<dbReference type="VEuPathDB" id="TriTrypDB:C3747_98g97"/>
<dbReference type="Gene3D" id="2.60.40.150">
    <property type="entry name" value="C2 domain"/>
    <property type="match status" value="1"/>
</dbReference>
<dbReference type="Proteomes" id="UP000246121">
    <property type="component" value="Unassembled WGS sequence"/>
</dbReference>
<sequence length="258" mass="28801">MGKLQVCICAARNLHDSQVFGLPDPYCRVRMGDHEYKTKVINNSLNPVWNETFRFQVADESTAQLCVELWNKNIISDDLMGTYSLSLGYMTRGVVNDEWYLLGHSKTNSELHLRVLACDFGMNPSPSDVWKVTTDINNDPALGAGKKPPLAAVPVTISSNMNNTPINPNIGPAVVPAAVLMQPQSFPQAPGPFPHQPMYFSPPPAPVGYYPQQPMYYPPQPPVMQQEQLHSQFEAPYTGVVPLQMVSMMNPKDHNFHY</sequence>
<dbReference type="VEuPathDB" id="TriTrypDB:Tc_MARK_1664"/>
<comment type="caution">
    <text evidence="2">The sequence shown here is derived from an EMBL/GenBank/DDBJ whole genome shotgun (WGS) entry which is preliminary data.</text>
</comment>
<evidence type="ECO:0000259" key="1">
    <source>
        <dbReference type="PROSITE" id="PS50004"/>
    </source>
</evidence>
<dbReference type="VEuPathDB" id="TriTrypDB:TCSYLVIO_002956"/>
<gene>
    <name evidence="2" type="ORF">C4B63_44g188</name>
</gene>